<feature type="region of interest" description="Disordered" evidence="1">
    <location>
        <begin position="97"/>
        <end position="155"/>
    </location>
</feature>
<feature type="compositionally biased region" description="Polar residues" evidence="1">
    <location>
        <begin position="252"/>
        <end position="263"/>
    </location>
</feature>
<dbReference type="InterPro" id="IPR009060">
    <property type="entry name" value="UBA-like_sf"/>
</dbReference>
<feature type="region of interest" description="Disordered" evidence="1">
    <location>
        <begin position="444"/>
        <end position="506"/>
    </location>
</feature>
<proteinExistence type="predicted"/>
<dbReference type="Proteomes" id="UP000069940">
    <property type="component" value="Unassembled WGS sequence"/>
</dbReference>
<evidence type="ECO:0000313" key="4">
    <source>
        <dbReference type="EnsemblMetazoa" id="AALFPA23_004977.P6235"/>
    </source>
</evidence>
<dbReference type="PANTHER" id="PTHR15960">
    <property type="entry name" value="LD44032P"/>
    <property type="match status" value="1"/>
</dbReference>
<evidence type="ECO:0000313" key="5">
    <source>
        <dbReference type="Proteomes" id="UP000069940"/>
    </source>
</evidence>
<dbReference type="EnsemblMetazoa" id="AALFPA23_004977.R6235">
    <property type="protein sequence ID" value="AALFPA23_004977.P6235"/>
    <property type="gene ID" value="AALFPA23_004977"/>
</dbReference>
<dbReference type="InterPro" id="IPR015940">
    <property type="entry name" value="UBA"/>
</dbReference>
<feature type="compositionally biased region" description="Acidic residues" evidence="1">
    <location>
        <begin position="120"/>
        <end position="131"/>
    </location>
</feature>
<feature type="region of interest" description="Disordered" evidence="1">
    <location>
        <begin position="252"/>
        <end position="301"/>
    </location>
</feature>
<feature type="compositionally biased region" description="Polar residues" evidence="1">
    <location>
        <begin position="491"/>
        <end position="500"/>
    </location>
</feature>
<reference evidence="5" key="1">
    <citation type="journal article" date="2015" name="Proc. Natl. Acad. Sci. U.S.A.">
        <title>Genome sequence of the Asian Tiger mosquito, Aedes albopictus, reveals insights into its biology, genetics, and evolution.</title>
        <authorList>
            <person name="Chen X.G."/>
            <person name="Jiang X."/>
            <person name="Gu J."/>
            <person name="Xu M."/>
            <person name="Wu Y."/>
            <person name="Deng Y."/>
            <person name="Zhang C."/>
            <person name="Bonizzoni M."/>
            <person name="Dermauw W."/>
            <person name="Vontas J."/>
            <person name="Armbruster P."/>
            <person name="Huang X."/>
            <person name="Yang Y."/>
            <person name="Zhang H."/>
            <person name="He W."/>
            <person name="Peng H."/>
            <person name="Liu Y."/>
            <person name="Wu K."/>
            <person name="Chen J."/>
            <person name="Lirakis M."/>
            <person name="Topalis P."/>
            <person name="Van Leeuwen T."/>
            <person name="Hall A.B."/>
            <person name="Jiang X."/>
            <person name="Thorpe C."/>
            <person name="Mueller R.L."/>
            <person name="Sun C."/>
            <person name="Waterhouse R.M."/>
            <person name="Yan G."/>
            <person name="Tu Z.J."/>
            <person name="Fang X."/>
            <person name="James A.A."/>
        </authorList>
    </citation>
    <scope>NUCLEOTIDE SEQUENCE [LARGE SCALE GENOMIC DNA]</scope>
    <source>
        <strain evidence="5">Foshan</strain>
    </source>
</reference>
<dbReference type="GeneID" id="109401778"/>
<dbReference type="Gene3D" id="1.20.120.1920">
    <property type="entry name" value="UBAP1 SOUBA domain"/>
    <property type="match status" value="1"/>
</dbReference>
<dbReference type="InterPro" id="IPR023340">
    <property type="entry name" value="UMA"/>
</dbReference>
<dbReference type="PROSITE" id="PS50030">
    <property type="entry name" value="UBA"/>
    <property type="match status" value="1"/>
</dbReference>
<feature type="region of interest" description="Disordered" evidence="1">
    <location>
        <begin position="1"/>
        <end position="24"/>
    </location>
</feature>
<keyword evidence="5" id="KW-1185">Reference proteome</keyword>
<evidence type="ECO:0000259" key="2">
    <source>
        <dbReference type="PROSITE" id="PS50030"/>
    </source>
</evidence>
<reference evidence="4" key="2">
    <citation type="submission" date="2025-05" db="UniProtKB">
        <authorList>
            <consortium name="EnsemblMetazoa"/>
        </authorList>
    </citation>
    <scope>IDENTIFICATION</scope>
    <source>
        <strain evidence="4">Foshan</strain>
    </source>
</reference>
<dbReference type="RefSeq" id="XP_062698340.1">
    <property type="nucleotide sequence ID" value="XM_062842356.1"/>
</dbReference>
<dbReference type="CDD" id="cd14316">
    <property type="entry name" value="UBA2_UBAP1_like"/>
    <property type="match status" value="1"/>
</dbReference>
<dbReference type="InterPro" id="IPR038870">
    <property type="entry name" value="UBAP1"/>
</dbReference>
<evidence type="ECO:0000259" key="3">
    <source>
        <dbReference type="PROSITE" id="PS51497"/>
    </source>
</evidence>
<evidence type="ECO:0000256" key="1">
    <source>
        <dbReference type="SAM" id="MobiDB-lite"/>
    </source>
</evidence>
<accession>A0ABM1Y253</accession>
<dbReference type="PROSITE" id="PS51497">
    <property type="entry name" value="UMA"/>
    <property type="match status" value="1"/>
</dbReference>
<dbReference type="SUPFAM" id="SSF46934">
    <property type="entry name" value="UBA-like"/>
    <property type="match status" value="2"/>
</dbReference>
<dbReference type="Pfam" id="PF00627">
    <property type="entry name" value="UBA"/>
    <property type="match status" value="1"/>
</dbReference>
<feature type="domain" description="UMA" evidence="3">
    <location>
        <begin position="9"/>
        <end position="63"/>
    </location>
</feature>
<dbReference type="PANTHER" id="PTHR15960:SF5">
    <property type="entry name" value="LD44032P"/>
    <property type="match status" value="1"/>
</dbReference>
<sequence>MSHSPPNYMDGVPVKISERFKPPPKITVPQSVINRLAHAQSGGGTVRATTTASYDFELEATVLKRITEWRAAKERERYEREERVRLKEQERARLAEEEQKRKLNQISYPNTDDLSSASDGEGEGSEEENDESSPSGSSEERIQQNQVSSLVVSSSAVPHSHMNKFDTILMPTVLPDVATSAIGSTEKAIDSSKPLHFSIPKNTNLLNNNNSIYNKINYSDFENDTSSPFDNMELKTINDLDILAQVYNLDISNSGSERSPGDSNENDSKTQDKPGNVCSTTQENEESVEQKPTVVPSQSLSYQMQSHYQPAAFTQNSGQEVQSNDYYKSYGSYNYSYGGFVPSSTPSNTSYATPDSRFLSQYQSTAGPSYQQPVQSQYQSYNQGIGSYNYFPYTSSSNSTATQSTYASAYFYNSTYGHQSQPAPNYSNYAGNANAAVAETAASGCTPGMEGAPTSDDQGSSSMRSKSKSVPDIVRQLDEEVKSSAQRRTRNNSQSVADSNSTEEKCIAKSDSTQDFTLYNRLSPTDQNLVKRIGSMGFPLERVAAVLARIGNDDKKIVEHLIPLSELLDLGFEEEKISEALVKFDNNKHKALDYLIS</sequence>
<feature type="domain" description="UBA" evidence="2">
    <location>
        <begin position="552"/>
        <end position="597"/>
    </location>
</feature>
<protein>
    <recommendedName>
        <fullName evidence="6">UBA domain-containing protein</fullName>
    </recommendedName>
</protein>
<organism evidence="4 5">
    <name type="scientific">Aedes albopictus</name>
    <name type="common">Asian tiger mosquito</name>
    <name type="synonym">Stegomyia albopicta</name>
    <dbReference type="NCBI Taxonomy" id="7160"/>
    <lineage>
        <taxon>Eukaryota</taxon>
        <taxon>Metazoa</taxon>
        <taxon>Ecdysozoa</taxon>
        <taxon>Arthropoda</taxon>
        <taxon>Hexapoda</taxon>
        <taxon>Insecta</taxon>
        <taxon>Pterygota</taxon>
        <taxon>Neoptera</taxon>
        <taxon>Endopterygota</taxon>
        <taxon>Diptera</taxon>
        <taxon>Nematocera</taxon>
        <taxon>Culicoidea</taxon>
        <taxon>Culicidae</taxon>
        <taxon>Culicinae</taxon>
        <taxon>Aedini</taxon>
        <taxon>Aedes</taxon>
        <taxon>Stegomyia</taxon>
    </lineage>
</organism>
<dbReference type="InterPro" id="IPR042575">
    <property type="entry name" value="UBAP1_C"/>
</dbReference>
<evidence type="ECO:0008006" key="6">
    <source>
        <dbReference type="Google" id="ProtNLM"/>
    </source>
</evidence>
<name>A0ABM1Y253_AEDAL</name>